<dbReference type="HAMAP" id="MF_01077">
    <property type="entry name" value="RimP"/>
    <property type="match status" value="1"/>
</dbReference>
<comment type="function">
    <text evidence="3">Required for maturation of 30S ribosomal subunits.</text>
</comment>
<evidence type="ECO:0000313" key="6">
    <source>
        <dbReference type="EMBL" id="AKD54762.1"/>
    </source>
</evidence>
<dbReference type="PANTHER" id="PTHR33867">
    <property type="entry name" value="RIBOSOME MATURATION FACTOR RIMP"/>
    <property type="match status" value="1"/>
</dbReference>
<name>A0A0E3V666_9BACT</name>
<feature type="domain" description="Ribosome maturation factor RimP C-terminal" evidence="5">
    <location>
        <begin position="87"/>
        <end position="169"/>
    </location>
</feature>
<evidence type="ECO:0000256" key="1">
    <source>
        <dbReference type="ARBA" id="ARBA00022490"/>
    </source>
</evidence>
<dbReference type="KEGG" id="srd:SD10_07435"/>
<dbReference type="GO" id="GO:0006412">
    <property type="term" value="P:translation"/>
    <property type="evidence" value="ECO:0007669"/>
    <property type="project" value="TreeGrafter"/>
</dbReference>
<dbReference type="STRING" id="1379870.SD10_07435"/>
<accession>A0A0E3V666</accession>
<dbReference type="Gene3D" id="3.30.300.70">
    <property type="entry name" value="RimP-like superfamily, N-terminal"/>
    <property type="match status" value="1"/>
</dbReference>
<dbReference type="Pfam" id="PF17384">
    <property type="entry name" value="DUF150_C"/>
    <property type="match status" value="1"/>
</dbReference>
<dbReference type="Proteomes" id="UP000033054">
    <property type="component" value="Chromosome"/>
</dbReference>
<proteinExistence type="inferred from homology"/>
<keyword evidence="2 3" id="KW-0690">Ribosome biogenesis</keyword>
<organism evidence="6 7">
    <name type="scientific">Spirosoma radiotolerans</name>
    <dbReference type="NCBI Taxonomy" id="1379870"/>
    <lineage>
        <taxon>Bacteria</taxon>
        <taxon>Pseudomonadati</taxon>
        <taxon>Bacteroidota</taxon>
        <taxon>Cytophagia</taxon>
        <taxon>Cytophagales</taxon>
        <taxon>Cytophagaceae</taxon>
        <taxon>Spirosoma</taxon>
    </lineage>
</organism>
<keyword evidence="1 3" id="KW-0963">Cytoplasm</keyword>
<dbReference type="InterPro" id="IPR028989">
    <property type="entry name" value="RimP_N"/>
</dbReference>
<dbReference type="AlphaFoldDB" id="A0A0E3V666"/>
<evidence type="ECO:0000256" key="2">
    <source>
        <dbReference type="ARBA" id="ARBA00022517"/>
    </source>
</evidence>
<reference evidence="6 7" key="1">
    <citation type="journal article" date="2014" name="Curr. Microbiol.">
        <title>Spirosoma radiotolerans sp. nov., a gamma-radiation-resistant bacterium isolated from gamma ray-irradiated soil.</title>
        <authorList>
            <person name="Lee J.J."/>
            <person name="Srinivasan S."/>
            <person name="Lim S."/>
            <person name="Joe M."/>
            <person name="Im S."/>
            <person name="Bae S.I."/>
            <person name="Park K.R."/>
            <person name="Han J.H."/>
            <person name="Park S.H."/>
            <person name="Joo B.M."/>
            <person name="Park S.J."/>
            <person name="Kim M.K."/>
        </authorList>
    </citation>
    <scope>NUCLEOTIDE SEQUENCE [LARGE SCALE GENOMIC DNA]</scope>
    <source>
        <strain evidence="6 7">DG5A</strain>
    </source>
</reference>
<dbReference type="GO" id="GO:0000028">
    <property type="term" value="P:ribosomal small subunit assembly"/>
    <property type="evidence" value="ECO:0007669"/>
    <property type="project" value="TreeGrafter"/>
</dbReference>
<dbReference type="CDD" id="cd01734">
    <property type="entry name" value="YlxS_C"/>
    <property type="match status" value="1"/>
</dbReference>
<evidence type="ECO:0000259" key="5">
    <source>
        <dbReference type="Pfam" id="PF17384"/>
    </source>
</evidence>
<dbReference type="PANTHER" id="PTHR33867:SF1">
    <property type="entry name" value="RIBOSOME MATURATION FACTOR RIMP"/>
    <property type="match status" value="1"/>
</dbReference>
<dbReference type="OrthoDB" id="9789702at2"/>
<dbReference type="HOGENOM" id="CLU_070525_3_1_10"/>
<dbReference type="InterPro" id="IPR003728">
    <property type="entry name" value="Ribosome_maturation_RimP"/>
</dbReference>
<dbReference type="Pfam" id="PF02576">
    <property type="entry name" value="RimP_N"/>
    <property type="match status" value="1"/>
</dbReference>
<dbReference type="InterPro" id="IPR028998">
    <property type="entry name" value="RimP_C"/>
</dbReference>
<dbReference type="PATRIC" id="fig|1379870.5.peg.1612"/>
<dbReference type="EMBL" id="CP010429">
    <property type="protein sequence ID" value="AKD54762.1"/>
    <property type="molecule type" value="Genomic_DNA"/>
</dbReference>
<feature type="domain" description="Ribosome maturation factor RimP N-terminal" evidence="4">
    <location>
        <begin position="11"/>
        <end position="84"/>
    </location>
</feature>
<evidence type="ECO:0000259" key="4">
    <source>
        <dbReference type="Pfam" id="PF02576"/>
    </source>
</evidence>
<keyword evidence="7" id="KW-1185">Reference proteome</keyword>
<sequence length="170" mass="18861">MDDKAKITELLQPYLNGDEFYIVDIQVAGRQGGRLKVTILLDSDAGIKIDDCADISRRLGGQMDEMNFFGDSAFTLEISSPGVDYPLTFPRQFTRNVGRQLTVTLTDGKTRKGWLDSVADDHIVLDIEAEKVSKSKKKKEADLAAEIPPVGLTPIPFEQIKKAQVEVSFK</sequence>
<dbReference type="SUPFAM" id="SSF75420">
    <property type="entry name" value="YhbC-like, N-terminal domain"/>
    <property type="match status" value="1"/>
</dbReference>
<dbReference type="InterPro" id="IPR035956">
    <property type="entry name" value="RimP_N_sf"/>
</dbReference>
<comment type="subcellular location">
    <subcellularLocation>
        <location evidence="3">Cytoplasm</location>
    </subcellularLocation>
</comment>
<protein>
    <recommendedName>
        <fullName evidence="3">Ribosome maturation factor RimP</fullName>
    </recommendedName>
</protein>
<evidence type="ECO:0000313" key="7">
    <source>
        <dbReference type="Proteomes" id="UP000033054"/>
    </source>
</evidence>
<evidence type="ECO:0000256" key="3">
    <source>
        <dbReference type="HAMAP-Rule" id="MF_01077"/>
    </source>
</evidence>
<comment type="similarity">
    <text evidence="3">Belongs to the RimP family.</text>
</comment>
<gene>
    <name evidence="3" type="primary">rimP</name>
    <name evidence="6" type="ORF">SD10_07435</name>
</gene>
<dbReference type="GO" id="GO:0005829">
    <property type="term" value="C:cytosol"/>
    <property type="evidence" value="ECO:0007669"/>
    <property type="project" value="TreeGrafter"/>
</dbReference>
<dbReference type="RefSeq" id="WP_046376363.1">
    <property type="nucleotide sequence ID" value="NZ_CP010429.1"/>
</dbReference>